<proteinExistence type="predicted"/>
<protein>
    <submittedName>
        <fullName evidence="1">Uncharacterized protein</fullName>
    </submittedName>
</protein>
<dbReference type="AlphaFoldDB" id="A0AAN9S7E0"/>
<accession>A0AAN9S7E0</accession>
<keyword evidence="2" id="KW-1185">Reference proteome</keyword>
<comment type="caution">
    <text evidence="1">The sequence shown here is derived from an EMBL/GenBank/DDBJ whole genome shotgun (WGS) entry which is preliminary data.</text>
</comment>
<evidence type="ECO:0000313" key="2">
    <source>
        <dbReference type="Proteomes" id="UP001386955"/>
    </source>
</evidence>
<dbReference type="Proteomes" id="UP001386955">
    <property type="component" value="Unassembled WGS sequence"/>
</dbReference>
<organism evidence="1 2">
    <name type="scientific">Psophocarpus tetragonolobus</name>
    <name type="common">Winged bean</name>
    <name type="synonym">Dolichos tetragonolobus</name>
    <dbReference type="NCBI Taxonomy" id="3891"/>
    <lineage>
        <taxon>Eukaryota</taxon>
        <taxon>Viridiplantae</taxon>
        <taxon>Streptophyta</taxon>
        <taxon>Embryophyta</taxon>
        <taxon>Tracheophyta</taxon>
        <taxon>Spermatophyta</taxon>
        <taxon>Magnoliopsida</taxon>
        <taxon>eudicotyledons</taxon>
        <taxon>Gunneridae</taxon>
        <taxon>Pentapetalae</taxon>
        <taxon>rosids</taxon>
        <taxon>fabids</taxon>
        <taxon>Fabales</taxon>
        <taxon>Fabaceae</taxon>
        <taxon>Papilionoideae</taxon>
        <taxon>50 kb inversion clade</taxon>
        <taxon>NPAAA clade</taxon>
        <taxon>indigoferoid/millettioid clade</taxon>
        <taxon>Phaseoleae</taxon>
        <taxon>Psophocarpus</taxon>
    </lineage>
</organism>
<sequence length="81" mass="9657">MFCGHFVHWLQANIMNRVPKSFINQPCYALSFLSCIFIYLLHERIGVGECTSFVRTRRSRLFKDQHFLKMLQGQKCLFQLI</sequence>
<evidence type="ECO:0000313" key="1">
    <source>
        <dbReference type="EMBL" id="KAK7390692.1"/>
    </source>
</evidence>
<name>A0AAN9S7E0_PSOTE</name>
<gene>
    <name evidence="1" type="ORF">VNO78_18700</name>
</gene>
<dbReference type="EMBL" id="JAYMYS010000005">
    <property type="protein sequence ID" value="KAK7390692.1"/>
    <property type="molecule type" value="Genomic_DNA"/>
</dbReference>
<reference evidence="1 2" key="1">
    <citation type="submission" date="2024-01" db="EMBL/GenBank/DDBJ databases">
        <title>The genomes of 5 underutilized Papilionoideae crops provide insights into root nodulation and disease resistanc.</title>
        <authorList>
            <person name="Jiang F."/>
        </authorList>
    </citation>
    <scope>NUCLEOTIDE SEQUENCE [LARGE SCALE GENOMIC DNA]</scope>
    <source>
        <strain evidence="1">DUOXIRENSHENG_FW03</strain>
        <tissue evidence="1">Leaves</tissue>
    </source>
</reference>